<evidence type="ECO:0000256" key="1">
    <source>
        <dbReference type="SAM" id="MobiDB-lite"/>
    </source>
</evidence>
<reference evidence="3" key="1">
    <citation type="journal article" date="2015" name="Nat. Genet.">
        <title>The genome and transcriptome of the zoonotic hookworm Ancylostoma ceylanicum identify infection-specific gene families.</title>
        <authorList>
            <person name="Schwarz E.M."/>
            <person name="Hu Y."/>
            <person name="Antoshechkin I."/>
            <person name="Miller M.M."/>
            <person name="Sternberg P.W."/>
            <person name="Aroian R.V."/>
        </authorList>
    </citation>
    <scope>NUCLEOTIDE SEQUENCE</scope>
    <source>
        <strain evidence="3">HY135</strain>
    </source>
</reference>
<proteinExistence type="predicted"/>
<sequence length="98" mass="10959">MNHPCSVLTFTAWDLHGNPLRNGRTCRRSSTYHVDVLVAVEELGCCDSPWNDLGIRRRASGEPEGREPKAPLRNERAVSEPGMVENETLNQKRICAAD</sequence>
<evidence type="ECO:0000313" key="3">
    <source>
        <dbReference type="Proteomes" id="UP000024635"/>
    </source>
</evidence>
<feature type="region of interest" description="Disordered" evidence="1">
    <location>
        <begin position="56"/>
        <end position="85"/>
    </location>
</feature>
<keyword evidence="3" id="KW-1185">Reference proteome</keyword>
<evidence type="ECO:0000313" key="2">
    <source>
        <dbReference type="EMBL" id="EYC23240.1"/>
    </source>
</evidence>
<protein>
    <submittedName>
        <fullName evidence="2">Uncharacterized protein</fullName>
    </submittedName>
</protein>
<accession>A0A016V716</accession>
<name>A0A016V716_9BILA</name>
<gene>
    <name evidence="2" type="primary">Acey_s0015.g2544</name>
    <name evidence="2" type="ORF">Y032_0015g2544</name>
</gene>
<dbReference type="Proteomes" id="UP000024635">
    <property type="component" value="Unassembled WGS sequence"/>
</dbReference>
<dbReference type="EMBL" id="JARK01001351">
    <property type="protein sequence ID" value="EYC23240.1"/>
    <property type="molecule type" value="Genomic_DNA"/>
</dbReference>
<dbReference type="AlphaFoldDB" id="A0A016V716"/>
<comment type="caution">
    <text evidence="2">The sequence shown here is derived from an EMBL/GenBank/DDBJ whole genome shotgun (WGS) entry which is preliminary data.</text>
</comment>
<feature type="compositionally biased region" description="Basic and acidic residues" evidence="1">
    <location>
        <begin position="59"/>
        <end position="78"/>
    </location>
</feature>
<organism evidence="2 3">
    <name type="scientific">Ancylostoma ceylanicum</name>
    <dbReference type="NCBI Taxonomy" id="53326"/>
    <lineage>
        <taxon>Eukaryota</taxon>
        <taxon>Metazoa</taxon>
        <taxon>Ecdysozoa</taxon>
        <taxon>Nematoda</taxon>
        <taxon>Chromadorea</taxon>
        <taxon>Rhabditida</taxon>
        <taxon>Rhabditina</taxon>
        <taxon>Rhabditomorpha</taxon>
        <taxon>Strongyloidea</taxon>
        <taxon>Ancylostomatidae</taxon>
        <taxon>Ancylostomatinae</taxon>
        <taxon>Ancylostoma</taxon>
    </lineage>
</organism>